<keyword evidence="2" id="KW-0285">Flavoprotein</keyword>
<gene>
    <name evidence="8" type="ORF">E3D00_03455</name>
</gene>
<reference evidence="8 9" key="1">
    <citation type="submission" date="2019-03" db="EMBL/GenBank/DDBJ databases">
        <title>The complete genome sequence of Swingsia samuiensis NBRC107927(T).</title>
        <authorList>
            <person name="Chua K.-O."/>
            <person name="Chan K.-G."/>
            <person name="See-Too W.-S."/>
        </authorList>
    </citation>
    <scope>NUCLEOTIDE SEQUENCE [LARGE SCALE GENOMIC DNA]</scope>
    <source>
        <strain evidence="8 9">AH83</strain>
    </source>
</reference>
<feature type="binding site" evidence="4">
    <location>
        <begin position="171"/>
        <end position="178"/>
    </location>
    <ligand>
        <name>NAD(+)</name>
        <dbReference type="ChEBI" id="CHEBI:57540"/>
    </ligand>
</feature>
<comment type="similarity">
    <text evidence="1">Belongs to the class-I pyridine nucleotide-disulfide oxidoreductase family.</text>
</comment>
<accession>A0A4Y6UGN5</accession>
<dbReference type="AlphaFoldDB" id="A0A4Y6UGN5"/>
<feature type="domain" description="Pyridine nucleotide-disulphide oxidoreductase dimerisation" evidence="6">
    <location>
        <begin position="334"/>
        <end position="434"/>
    </location>
</feature>
<keyword evidence="9" id="KW-1185">Reference proteome</keyword>
<dbReference type="OrthoDB" id="4763248at2"/>
<evidence type="ECO:0000256" key="3">
    <source>
        <dbReference type="ARBA" id="ARBA00022827"/>
    </source>
</evidence>
<organism evidence="8 9">
    <name type="scientific">Swingsia samuiensis</name>
    <dbReference type="NCBI Taxonomy" id="1293412"/>
    <lineage>
        <taxon>Bacteria</taxon>
        <taxon>Pseudomonadati</taxon>
        <taxon>Pseudomonadota</taxon>
        <taxon>Alphaproteobacteria</taxon>
        <taxon>Acetobacterales</taxon>
        <taxon>Acetobacteraceae</taxon>
        <taxon>Swingsia</taxon>
    </lineage>
</organism>
<dbReference type="InterPro" id="IPR036188">
    <property type="entry name" value="FAD/NAD-bd_sf"/>
</dbReference>
<dbReference type="InterPro" id="IPR001100">
    <property type="entry name" value="Pyr_nuc-diS_OxRdtase"/>
</dbReference>
<evidence type="ECO:0000259" key="7">
    <source>
        <dbReference type="Pfam" id="PF07992"/>
    </source>
</evidence>
<dbReference type="InterPro" id="IPR004099">
    <property type="entry name" value="Pyr_nucl-diS_OxRdtase_dimer"/>
</dbReference>
<name>A0A4Y6UGN5_9PROT</name>
<dbReference type="InterPro" id="IPR016156">
    <property type="entry name" value="FAD/NAD-linked_Rdtase_dimer_sf"/>
</dbReference>
<feature type="domain" description="FAD/NAD(P)-binding" evidence="7">
    <location>
        <begin position="4"/>
        <end position="314"/>
    </location>
</feature>
<keyword evidence="4" id="KW-0547">Nucleotide-binding</keyword>
<keyword evidence="4" id="KW-0520">NAD</keyword>
<dbReference type="GO" id="GO:0000166">
    <property type="term" value="F:nucleotide binding"/>
    <property type="evidence" value="ECO:0007669"/>
    <property type="project" value="UniProtKB-KW"/>
</dbReference>
<keyword evidence="3 4" id="KW-0274">FAD</keyword>
<dbReference type="PANTHER" id="PTHR43014:SF5">
    <property type="entry name" value="GLUTATHIONE REDUCTASE (NADPH)"/>
    <property type="match status" value="1"/>
</dbReference>
<proteinExistence type="inferred from homology"/>
<feature type="binding site" evidence="4">
    <location>
        <position position="258"/>
    </location>
    <ligand>
        <name>NAD(+)</name>
        <dbReference type="ChEBI" id="CHEBI:57540"/>
    </ligand>
</feature>
<dbReference type="SUPFAM" id="SSF55424">
    <property type="entry name" value="FAD/NAD-linked reductases, dimerisation (C-terminal) domain"/>
    <property type="match status" value="1"/>
</dbReference>
<dbReference type="Pfam" id="PF02852">
    <property type="entry name" value="Pyr_redox_dim"/>
    <property type="match status" value="1"/>
</dbReference>
<protein>
    <submittedName>
        <fullName evidence="8">NAD(P)/FAD-dependent oxidoreductase</fullName>
    </submittedName>
</protein>
<dbReference type="Gene3D" id="3.30.390.30">
    <property type="match status" value="1"/>
</dbReference>
<evidence type="ECO:0000256" key="5">
    <source>
        <dbReference type="PIRSR" id="PIRSR000350-4"/>
    </source>
</evidence>
<dbReference type="Gene3D" id="3.50.50.60">
    <property type="entry name" value="FAD/NAD(P)-binding domain"/>
    <property type="match status" value="2"/>
</dbReference>
<evidence type="ECO:0000313" key="9">
    <source>
        <dbReference type="Proteomes" id="UP000316313"/>
    </source>
</evidence>
<comment type="cofactor">
    <cofactor evidence="4">
        <name>FAD</name>
        <dbReference type="ChEBI" id="CHEBI:57692"/>
    </cofactor>
    <text evidence="4">Binds 1 FAD per subunit.</text>
</comment>
<dbReference type="PRINTS" id="PR00411">
    <property type="entry name" value="PNDRDTASEI"/>
</dbReference>
<dbReference type="Pfam" id="PF07992">
    <property type="entry name" value="Pyr_redox_2"/>
    <property type="match status" value="1"/>
</dbReference>
<dbReference type="SUPFAM" id="SSF51905">
    <property type="entry name" value="FAD/NAD(P)-binding domain"/>
    <property type="match status" value="1"/>
</dbReference>
<evidence type="ECO:0000313" key="8">
    <source>
        <dbReference type="EMBL" id="QDH16729.1"/>
    </source>
</evidence>
<evidence type="ECO:0000259" key="6">
    <source>
        <dbReference type="Pfam" id="PF02852"/>
    </source>
</evidence>
<evidence type="ECO:0000256" key="4">
    <source>
        <dbReference type="PIRSR" id="PIRSR000350-3"/>
    </source>
</evidence>
<dbReference type="PIRSF" id="PIRSF000350">
    <property type="entry name" value="Mercury_reductase_MerA"/>
    <property type="match status" value="1"/>
</dbReference>
<dbReference type="KEGG" id="ssam:E3D00_03455"/>
<dbReference type="PRINTS" id="PR00368">
    <property type="entry name" value="FADPNR"/>
</dbReference>
<dbReference type="EMBL" id="CP038141">
    <property type="protein sequence ID" value="QDH16729.1"/>
    <property type="molecule type" value="Genomic_DNA"/>
</dbReference>
<feature type="disulfide bond" description="Redox-active" evidence="5">
    <location>
        <begin position="41"/>
        <end position="46"/>
    </location>
</feature>
<dbReference type="GO" id="GO:0016491">
    <property type="term" value="F:oxidoreductase activity"/>
    <property type="evidence" value="ECO:0007669"/>
    <property type="project" value="InterPro"/>
</dbReference>
<dbReference type="RefSeq" id="WP_141459966.1">
    <property type="nucleotide sequence ID" value="NZ_CP038141.1"/>
</dbReference>
<feature type="binding site" evidence="4">
    <location>
        <position position="298"/>
    </location>
    <ligand>
        <name>FAD</name>
        <dbReference type="ChEBI" id="CHEBI:57692"/>
    </ligand>
</feature>
<dbReference type="PANTHER" id="PTHR43014">
    <property type="entry name" value="MERCURIC REDUCTASE"/>
    <property type="match status" value="1"/>
</dbReference>
<sequence length="449" mass="49618">MAQYDVICIGGGHASWPVAATLQKQGLQTLLIANDRLGGTCTSWGCDPKILLDAPFEIMAEAARYRDIGLEGNLKLNWEALQAYNRKVIAPLPGMLQNMIEQSGAQIVFGSARLTSPHTVLVNGKEHHAKKIVIATGRRAATLNIPGAEYIRNSSDFLYTEHFPERIVFIGAGIISLEFASMAVRMAREVVIITNGNTILPQYYDRYSRKLLAQLEAEGVKFHFDQTLSSVVKRDEEYLVKTQSGLEIKTDYVLGASGRIPNVEGLGLEEAGVIFSQRGIPTDEQFRTNVPHIYASGDIRDTSIPRLTPTAFFEAGCIVQHILGEAMPMTYPAVPNVVFTIPRIAQVGISQKEAKNSDAYRSVDIDYGKQMLFQTRNEKEAEVAVVLNKEGYLVGADIYGDFSGELINFLTLVINLKLTARDLRGMIFAFPTHSFGAVKFALENLLRQE</sequence>
<dbReference type="Proteomes" id="UP000316313">
    <property type="component" value="Chromosome"/>
</dbReference>
<evidence type="ECO:0000256" key="2">
    <source>
        <dbReference type="ARBA" id="ARBA00022630"/>
    </source>
</evidence>
<dbReference type="InterPro" id="IPR023753">
    <property type="entry name" value="FAD/NAD-binding_dom"/>
</dbReference>
<evidence type="ECO:0000256" key="1">
    <source>
        <dbReference type="ARBA" id="ARBA00007532"/>
    </source>
</evidence>